<dbReference type="EMBL" id="DRGL01000033">
    <property type="protein sequence ID" value="HEA21147.1"/>
    <property type="molecule type" value="Genomic_DNA"/>
</dbReference>
<reference evidence="2" key="1">
    <citation type="journal article" date="2020" name="mSystems">
        <title>Genome- and Community-Level Interaction Insights into Carbon Utilization and Element Cycling Functions of Hydrothermarchaeota in Hydrothermal Sediment.</title>
        <authorList>
            <person name="Zhou Z."/>
            <person name="Liu Y."/>
            <person name="Xu W."/>
            <person name="Pan J."/>
            <person name="Luo Z.H."/>
            <person name="Li M."/>
        </authorList>
    </citation>
    <scope>NUCLEOTIDE SEQUENCE [LARGE SCALE GENOMIC DNA]</scope>
    <source>
        <strain evidence="2">HyVt-345</strain>
    </source>
</reference>
<evidence type="ECO:0000313" key="2">
    <source>
        <dbReference type="EMBL" id="HEA21147.1"/>
    </source>
</evidence>
<dbReference type="Proteomes" id="UP000886191">
    <property type="component" value="Unassembled WGS sequence"/>
</dbReference>
<evidence type="ECO:0008006" key="3">
    <source>
        <dbReference type="Google" id="ProtNLM"/>
    </source>
</evidence>
<dbReference type="AlphaFoldDB" id="A0A831QQI6"/>
<gene>
    <name evidence="2" type="ORF">ENH87_09540</name>
</gene>
<sequence length="476" mass="53802">MKLLSTLKPVLIIALVTVTRFGCAQTAKTLPDEKICEVSSVSINNIYKEFDGQWQGITAASDGNCYFSSSTHSIARGAGFHKFNPETKEHTMLVEDMTLLCGEEGQGSQQGKIHSPIVEHKGWLYFSTHLSNYWKEGIENYPGAHLIGYEMATGKFRDFGIVLPKYSIYSAVNIDPIRDKIYVFVAPFREKDINTDGCHLYSVDIASGEKKDLGKLTDGQGGASFWFYVDDKGNCWFTLWKAHTKYQEDQGNLYCYRPDSGKIEIYKDVLPEGELINGTPVTDQKKIKESAWTWAKASPDRTKCYFTMGTSGGGDERLWIFDPSENIRSGKAFQDIAYIGSTFLQTDMGGDRLYFIQYADLDDERNKVAEIQRDKDPKIVGYGESLHLRSVSIDPKSDNKVVDHGKLVDQDGRAARFINSMAADDQGRVFMYGSWYIKSYKEATLQYQWAEHPNGRLFKMMDRGEFFAMAEGLVPQ</sequence>
<comment type="caution">
    <text evidence="2">The sequence shown here is derived from an EMBL/GenBank/DDBJ whole genome shotgun (WGS) entry which is preliminary data.</text>
</comment>
<dbReference type="SUPFAM" id="SSF63829">
    <property type="entry name" value="Calcium-dependent phosphotriesterase"/>
    <property type="match status" value="1"/>
</dbReference>
<accession>A0A831QQI6</accession>
<feature type="signal peptide" evidence="1">
    <location>
        <begin position="1"/>
        <end position="24"/>
    </location>
</feature>
<keyword evidence="1" id="KW-0732">Signal</keyword>
<name>A0A831QQI6_9FLAO</name>
<protein>
    <recommendedName>
        <fullName evidence="3">WD40-like Beta Propeller Repeat</fullName>
    </recommendedName>
</protein>
<evidence type="ECO:0000256" key="1">
    <source>
        <dbReference type="SAM" id="SignalP"/>
    </source>
</evidence>
<proteinExistence type="predicted"/>
<organism evidence="2">
    <name type="scientific">Pricia antarctica</name>
    <dbReference type="NCBI Taxonomy" id="641691"/>
    <lineage>
        <taxon>Bacteria</taxon>
        <taxon>Pseudomonadati</taxon>
        <taxon>Bacteroidota</taxon>
        <taxon>Flavobacteriia</taxon>
        <taxon>Flavobacteriales</taxon>
        <taxon>Flavobacteriaceae</taxon>
        <taxon>Pricia</taxon>
    </lineage>
</organism>
<feature type="chain" id="PRO_5032722058" description="WD40-like Beta Propeller Repeat" evidence="1">
    <location>
        <begin position="25"/>
        <end position="476"/>
    </location>
</feature>